<dbReference type="RefSeq" id="WP_117314879.1">
    <property type="nucleotide sequence ID" value="NZ_QQSW01000002.1"/>
</dbReference>
<dbReference type="SMART" id="SM00822">
    <property type="entry name" value="PKS_KR"/>
    <property type="match status" value="1"/>
</dbReference>
<sequence length="259" mass="26967">MSDLRGRTVLVTGAGSGIGRAIADRFAADGATVVCADINLESASATAAALREGGLEAFAVEVDIADENSVARLVSTVVDTTGRIDIVAANAGIMVEGDILSLSLDDWNRAMTVNATGAFLTARATLPYLMESGQGTLVFSASTVALAGMRGVAAYSAAKGAIAALTRQIAADYSDRGVRANAVAPGAVRTPLSESQFRARARDDAHFDELLEGVIARYPIRRWGESPEIAEVVHFLGTSRSAWMTGQVLPVDGGLLELR</sequence>
<evidence type="ECO:0000259" key="3">
    <source>
        <dbReference type="SMART" id="SM00822"/>
    </source>
</evidence>
<dbReference type="FunFam" id="3.40.50.720:FF:000084">
    <property type="entry name" value="Short-chain dehydrogenase reductase"/>
    <property type="match status" value="1"/>
</dbReference>
<dbReference type="PANTHER" id="PTHR43669:SF8">
    <property type="entry name" value="SHORT-CHAIN TYPE DEHYDROGENASE_REDUCTASE-RELATED"/>
    <property type="match status" value="1"/>
</dbReference>
<dbReference type="InterPro" id="IPR002347">
    <property type="entry name" value="SDR_fam"/>
</dbReference>
<feature type="domain" description="Ketoreductase" evidence="3">
    <location>
        <begin position="7"/>
        <end position="191"/>
    </location>
</feature>
<accession>A0A4R2KS87</accession>
<dbReference type="Pfam" id="PF13561">
    <property type="entry name" value="adh_short_C2"/>
    <property type="match status" value="1"/>
</dbReference>
<organism evidence="4 5">
    <name type="scientific">Chromatocurvus halotolerans</name>
    <dbReference type="NCBI Taxonomy" id="1132028"/>
    <lineage>
        <taxon>Bacteria</taxon>
        <taxon>Pseudomonadati</taxon>
        <taxon>Pseudomonadota</taxon>
        <taxon>Gammaproteobacteria</taxon>
        <taxon>Cellvibrionales</taxon>
        <taxon>Halieaceae</taxon>
        <taxon>Chromatocurvus</taxon>
    </lineage>
</organism>
<dbReference type="GO" id="GO:0016491">
    <property type="term" value="F:oxidoreductase activity"/>
    <property type="evidence" value="ECO:0007669"/>
    <property type="project" value="UniProtKB-KW"/>
</dbReference>
<dbReference type="InterPro" id="IPR057326">
    <property type="entry name" value="KR_dom"/>
</dbReference>
<evidence type="ECO:0000256" key="2">
    <source>
        <dbReference type="ARBA" id="ARBA00023002"/>
    </source>
</evidence>
<comment type="caution">
    <text evidence="4">The sequence shown here is derived from an EMBL/GenBank/DDBJ whole genome shotgun (WGS) entry which is preliminary data.</text>
</comment>
<dbReference type="SUPFAM" id="SSF51735">
    <property type="entry name" value="NAD(P)-binding Rossmann-fold domains"/>
    <property type="match status" value="1"/>
</dbReference>
<dbReference type="Gene3D" id="3.40.50.720">
    <property type="entry name" value="NAD(P)-binding Rossmann-like Domain"/>
    <property type="match status" value="1"/>
</dbReference>
<dbReference type="PANTHER" id="PTHR43669">
    <property type="entry name" value="5-KETO-D-GLUCONATE 5-REDUCTASE"/>
    <property type="match status" value="1"/>
</dbReference>
<dbReference type="PROSITE" id="PS00061">
    <property type="entry name" value="ADH_SHORT"/>
    <property type="match status" value="1"/>
</dbReference>
<dbReference type="AlphaFoldDB" id="A0A4R2KS87"/>
<proteinExistence type="inferred from homology"/>
<dbReference type="OrthoDB" id="8665216at2"/>
<keyword evidence="5" id="KW-1185">Reference proteome</keyword>
<dbReference type="InterPro" id="IPR036291">
    <property type="entry name" value="NAD(P)-bd_dom_sf"/>
</dbReference>
<evidence type="ECO:0000256" key="1">
    <source>
        <dbReference type="ARBA" id="ARBA00006484"/>
    </source>
</evidence>
<dbReference type="CDD" id="cd05233">
    <property type="entry name" value="SDR_c"/>
    <property type="match status" value="1"/>
</dbReference>
<evidence type="ECO:0000313" key="4">
    <source>
        <dbReference type="EMBL" id="TCO76633.1"/>
    </source>
</evidence>
<dbReference type="InterPro" id="IPR020904">
    <property type="entry name" value="Sc_DH/Rdtase_CS"/>
</dbReference>
<dbReference type="PRINTS" id="PR00080">
    <property type="entry name" value="SDRFAMILY"/>
</dbReference>
<reference evidence="4 5" key="1">
    <citation type="submission" date="2019-03" db="EMBL/GenBank/DDBJ databases">
        <title>Genomic Encyclopedia of Type Strains, Phase IV (KMG-IV): sequencing the most valuable type-strain genomes for metagenomic binning, comparative biology and taxonomic classification.</title>
        <authorList>
            <person name="Goeker M."/>
        </authorList>
    </citation>
    <scope>NUCLEOTIDE SEQUENCE [LARGE SCALE GENOMIC DNA]</scope>
    <source>
        <strain evidence="4 5">DSM 23344</strain>
    </source>
</reference>
<keyword evidence="2" id="KW-0560">Oxidoreductase</keyword>
<evidence type="ECO:0000313" key="5">
    <source>
        <dbReference type="Proteomes" id="UP000294980"/>
    </source>
</evidence>
<gene>
    <name evidence="4" type="ORF">EV688_10487</name>
</gene>
<name>A0A4R2KS87_9GAMM</name>
<dbReference type="EMBL" id="SLWX01000004">
    <property type="protein sequence ID" value="TCO76633.1"/>
    <property type="molecule type" value="Genomic_DNA"/>
</dbReference>
<dbReference type="PRINTS" id="PR00081">
    <property type="entry name" value="GDHRDH"/>
</dbReference>
<comment type="similarity">
    <text evidence="1">Belongs to the short-chain dehydrogenases/reductases (SDR) family.</text>
</comment>
<dbReference type="Proteomes" id="UP000294980">
    <property type="component" value="Unassembled WGS sequence"/>
</dbReference>
<protein>
    <submittedName>
        <fullName evidence="4">NAD(P)-dependent dehydrogenase (Short-subunit alcohol dehydrogenase family)</fullName>
    </submittedName>
</protein>